<keyword evidence="3" id="KW-0547">Nucleotide-binding</keyword>
<dbReference type="GO" id="GO:0005874">
    <property type="term" value="C:microtubule"/>
    <property type="evidence" value="ECO:0007669"/>
    <property type="project" value="UniProtKB-KW"/>
</dbReference>
<evidence type="ECO:0000256" key="4">
    <source>
        <dbReference type="ARBA" id="ARBA00023134"/>
    </source>
</evidence>
<keyword evidence="5" id="KW-0472">Membrane</keyword>
<keyword evidence="4" id="KW-0342">GTP-binding</keyword>
<keyword evidence="5" id="KW-0812">Transmembrane</keyword>
<keyword evidence="8" id="KW-1185">Reference proteome</keyword>
<dbReference type="InterPro" id="IPR000217">
    <property type="entry name" value="Tubulin"/>
</dbReference>
<dbReference type="PANTHER" id="PTHR11588">
    <property type="entry name" value="TUBULIN"/>
    <property type="match status" value="1"/>
</dbReference>
<accession>A0A8S1Q880</accession>
<keyword evidence="5" id="KW-1133">Transmembrane helix</keyword>
<name>A0A8S1Q880_PARPR</name>
<evidence type="ECO:0000256" key="5">
    <source>
        <dbReference type="SAM" id="Phobius"/>
    </source>
</evidence>
<dbReference type="AlphaFoldDB" id="A0A8S1Q880"/>
<reference evidence="7" key="1">
    <citation type="submission" date="2021-01" db="EMBL/GenBank/DDBJ databases">
        <authorList>
            <consortium name="Genoscope - CEA"/>
            <person name="William W."/>
        </authorList>
    </citation>
    <scope>NUCLEOTIDE SEQUENCE</scope>
</reference>
<dbReference type="GO" id="GO:0005525">
    <property type="term" value="F:GTP binding"/>
    <property type="evidence" value="ECO:0007669"/>
    <property type="project" value="UniProtKB-KW"/>
</dbReference>
<dbReference type="GO" id="GO:0007017">
    <property type="term" value="P:microtubule-based process"/>
    <property type="evidence" value="ECO:0007669"/>
    <property type="project" value="InterPro"/>
</dbReference>
<evidence type="ECO:0000259" key="6">
    <source>
        <dbReference type="Pfam" id="PF00091"/>
    </source>
</evidence>
<evidence type="ECO:0000256" key="3">
    <source>
        <dbReference type="ARBA" id="ARBA00022741"/>
    </source>
</evidence>
<comment type="caution">
    <text evidence="7">The sequence shown here is derived from an EMBL/GenBank/DDBJ whole genome shotgun (WGS) entry which is preliminary data.</text>
</comment>
<protein>
    <recommendedName>
        <fullName evidence="6">Tubulin/FtsZ GTPase domain-containing protein</fullName>
    </recommendedName>
</protein>
<evidence type="ECO:0000256" key="1">
    <source>
        <dbReference type="ARBA" id="ARBA00009636"/>
    </source>
</evidence>
<feature type="transmembrane region" description="Helical" evidence="5">
    <location>
        <begin position="151"/>
        <end position="175"/>
    </location>
</feature>
<evidence type="ECO:0000313" key="8">
    <source>
        <dbReference type="Proteomes" id="UP000688137"/>
    </source>
</evidence>
<dbReference type="InterPro" id="IPR003008">
    <property type="entry name" value="Tubulin_FtsZ_GTPase"/>
</dbReference>
<evidence type="ECO:0000256" key="2">
    <source>
        <dbReference type="ARBA" id="ARBA00022701"/>
    </source>
</evidence>
<dbReference type="Pfam" id="PF00091">
    <property type="entry name" value="Tubulin"/>
    <property type="match status" value="1"/>
</dbReference>
<comment type="similarity">
    <text evidence="1">Belongs to the tubulin family.</text>
</comment>
<evidence type="ECO:0000313" key="7">
    <source>
        <dbReference type="EMBL" id="CAD8110860.1"/>
    </source>
</evidence>
<dbReference type="EMBL" id="CAJJDM010000149">
    <property type="protein sequence ID" value="CAD8110860.1"/>
    <property type="molecule type" value="Genomic_DNA"/>
</dbReference>
<gene>
    <name evidence="7" type="ORF">PPRIM_AZ9-3.1.T1450124</name>
</gene>
<proteinExistence type="inferred from homology"/>
<feature type="domain" description="Tubulin/FtsZ GTPase" evidence="6">
    <location>
        <begin position="3"/>
        <end position="111"/>
    </location>
</feature>
<dbReference type="Proteomes" id="UP000688137">
    <property type="component" value="Unassembled WGS sequence"/>
</dbReference>
<keyword evidence="2" id="KW-0493">Microtubule</keyword>
<sequence>MKQIITIQVGQSGNQIGNAIWNQMMDDCGEKLDDKFFRKGIPRTILVDNEENTLDKIRGNKNLSYYDPNNFVCGKSAKCLTFASGYYGQNDLFDEIVEKVRKEQEQCDGIQADLELELNQYIIQVIIFVIVQKSTFLFIHQNMKIVLFIHIIVYLVQCISIIIIIWDSILIMIHYNK</sequence>
<organism evidence="7 8">
    <name type="scientific">Paramecium primaurelia</name>
    <dbReference type="NCBI Taxonomy" id="5886"/>
    <lineage>
        <taxon>Eukaryota</taxon>
        <taxon>Sar</taxon>
        <taxon>Alveolata</taxon>
        <taxon>Ciliophora</taxon>
        <taxon>Intramacronucleata</taxon>
        <taxon>Oligohymenophorea</taxon>
        <taxon>Peniculida</taxon>
        <taxon>Parameciidae</taxon>
        <taxon>Paramecium</taxon>
    </lineage>
</organism>